<feature type="transmembrane region" description="Helical" evidence="7">
    <location>
        <begin position="6"/>
        <end position="27"/>
    </location>
</feature>
<keyword evidence="5 7" id="KW-1133">Transmembrane helix</keyword>
<dbReference type="Proteomes" id="UP000682134">
    <property type="component" value="Unassembled WGS sequence"/>
</dbReference>
<evidence type="ECO:0000313" key="8">
    <source>
        <dbReference type="EMBL" id="MBP0723684.1"/>
    </source>
</evidence>
<protein>
    <submittedName>
        <fullName evidence="8">Permease</fullName>
    </submittedName>
</protein>
<gene>
    <name evidence="8" type="ORF">J5Y03_00620</name>
</gene>
<accession>A0A940NDU9</accession>
<dbReference type="RefSeq" id="WP_209401317.1">
    <property type="nucleotide sequence ID" value="NZ_JAGIYQ010000001.1"/>
</dbReference>
<evidence type="ECO:0000256" key="4">
    <source>
        <dbReference type="ARBA" id="ARBA00022692"/>
    </source>
</evidence>
<evidence type="ECO:0000256" key="6">
    <source>
        <dbReference type="ARBA" id="ARBA00023136"/>
    </source>
</evidence>
<comment type="similarity">
    <text evidence="2">Belongs to the UPF0718 family.</text>
</comment>
<evidence type="ECO:0000313" key="9">
    <source>
        <dbReference type="Proteomes" id="UP000682134"/>
    </source>
</evidence>
<sequence>MNEVKKYRFFFILFSGLIILTFINFKLGWKAFEITGTNILNMLFLLPPVLLFVSLLDKWVEKETLIKYMGKKSGLYGTFFSLLLGVIAAGPLYVAFPMAVLFLKKGASIRYIVFFLGVWTTAKLPTIVYEIASFGVKFTLIHICFGLVFYYVLGMIYEKFYDGRQLLKFNIKENTIDLDD</sequence>
<comment type="caution">
    <text evidence="8">The sequence shown here is derived from an EMBL/GenBank/DDBJ whole genome shotgun (WGS) entry which is preliminary data.</text>
</comment>
<dbReference type="AlphaFoldDB" id="A0A940NDU9"/>
<dbReference type="Pfam" id="PF03773">
    <property type="entry name" value="ArsP_1"/>
    <property type="match status" value="1"/>
</dbReference>
<dbReference type="GO" id="GO:0005886">
    <property type="term" value="C:plasma membrane"/>
    <property type="evidence" value="ECO:0007669"/>
    <property type="project" value="UniProtKB-SubCell"/>
</dbReference>
<dbReference type="InterPro" id="IPR005524">
    <property type="entry name" value="DUF318"/>
</dbReference>
<evidence type="ECO:0000256" key="3">
    <source>
        <dbReference type="ARBA" id="ARBA00022475"/>
    </source>
</evidence>
<keyword evidence="6 7" id="KW-0472">Membrane</keyword>
<keyword evidence="9" id="KW-1185">Reference proteome</keyword>
<feature type="transmembrane region" description="Helical" evidence="7">
    <location>
        <begin position="76"/>
        <end position="102"/>
    </location>
</feature>
<reference evidence="8" key="1">
    <citation type="submission" date="2021-04" db="EMBL/GenBank/DDBJ databases">
        <title>Genome seq and assembly of Bacillus sp.</title>
        <authorList>
            <person name="Chhetri G."/>
        </authorList>
    </citation>
    <scope>NUCLEOTIDE SEQUENCE</scope>
    <source>
        <strain evidence="8">RG28</strain>
    </source>
</reference>
<evidence type="ECO:0000256" key="1">
    <source>
        <dbReference type="ARBA" id="ARBA00004651"/>
    </source>
</evidence>
<feature type="transmembrane region" description="Helical" evidence="7">
    <location>
        <begin position="138"/>
        <end position="157"/>
    </location>
</feature>
<evidence type="ECO:0000256" key="7">
    <source>
        <dbReference type="SAM" id="Phobius"/>
    </source>
</evidence>
<dbReference type="EMBL" id="JAGIYQ010000001">
    <property type="protein sequence ID" value="MBP0723684.1"/>
    <property type="molecule type" value="Genomic_DNA"/>
</dbReference>
<feature type="transmembrane region" description="Helical" evidence="7">
    <location>
        <begin position="39"/>
        <end position="56"/>
    </location>
</feature>
<evidence type="ECO:0000256" key="2">
    <source>
        <dbReference type="ARBA" id="ARBA00006386"/>
    </source>
</evidence>
<feature type="transmembrane region" description="Helical" evidence="7">
    <location>
        <begin position="109"/>
        <end position="132"/>
    </location>
</feature>
<comment type="subcellular location">
    <subcellularLocation>
        <location evidence="1">Cell membrane</location>
        <topology evidence="1">Multi-pass membrane protein</topology>
    </subcellularLocation>
</comment>
<proteinExistence type="inferred from homology"/>
<organism evidence="8 9">
    <name type="scientific">Gottfriedia endophytica</name>
    <dbReference type="NCBI Taxonomy" id="2820819"/>
    <lineage>
        <taxon>Bacteria</taxon>
        <taxon>Bacillati</taxon>
        <taxon>Bacillota</taxon>
        <taxon>Bacilli</taxon>
        <taxon>Bacillales</taxon>
        <taxon>Bacillaceae</taxon>
        <taxon>Gottfriedia</taxon>
    </lineage>
</organism>
<keyword evidence="3" id="KW-1003">Cell membrane</keyword>
<evidence type="ECO:0000256" key="5">
    <source>
        <dbReference type="ARBA" id="ARBA00022989"/>
    </source>
</evidence>
<name>A0A940NDU9_9BACI</name>
<keyword evidence="4 7" id="KW-0812">Transmembrane</keyword>